<feature type="binding site" evidence="17">
    <location>
        <position position="568"/>
    </location>
    <ligand>
        <name>[4Fe-4S] cluster</name>
        <dbReference type="ChEBI" id="CHEBI:49883"/>
        <label>2</label>
    </ligand>
</feature>
<dbReference type="GO" id="GO:0046872">
    <property type="term" value="F:metal ion binding"/>
    <property type="evidence" value="ECO:0007669"/>
    <property type="project" value="UniProtKB-UniRule"/>
</dbReference>
<evidence type="ECO:0000256" key="13">
    <source>
        <dbReference type="ARBA" id="ARBA00030514"/>
    </source>
</evidence>
<dbReference type="Gene3D" id="3.30.70.20">
    <property type="match status" value="1"/>
</dbReference>
<dbReference type="FunFam" id="3.40.50.970:FF:000039">
    <property type="entry name" value="Indolepyruvate oxidoreductase subunit IorA"/>
    <property type="match status" value="1"/>
</dbReference>
<evidence type="ECO:0000256" key="7">
    <source>
        <dbReference type="ARBA" id="ARBA00022485"/>
    </source>
</evidence>
<evidence type="ECO:0000313" key="20">
    <source>
        <dbReference type="Proteomes" id="UP000825123"/>
    </source>
</evidence>
<evidence type="ECO:0000313" key="19">
    <source>
        <dbReference type="EMBL" id="BCU71516.1"/>
    </source>
</evidence>
<dbReference type="FunFam" id="3.30.70.20:FF:000077">
    <property type="entry name" value="Indolepyruvate oxidoreductase subunit IorA"/>
    <property type="match status" value="1"/>
</dbReference>
<evidence type="ECO:0000256" key="17">
    <source>
        <dbReference type="PIRSR" id="PIRSR006439-50"/>
    </source>
</evidence>
<dbReference type="CDD" id="cd02008">
    <property type="entry name" value="TPP_IOR_alpha"/>
    <property type="match status" value="1"/>
</dbReference>
<keyword evidence="6 16" id="KW-0813">Transport</keyword>
<comment type="catalytic activity">
    <reaction evidence="14 16">
        <text>indole-3-pyruvate + 2 oxidized [2Fe-2S]-[ferredoxin] + CoA = (indol-3-yl)acetyl-CoA + 2 reduced [2Fe-2S]-[ferredoxin] + CO2 + H(+)</text>
        <dbReference type="Rhea" id="RHEA:12645"/>
        <dbReference type="Rhea" id="RHEA-COMP:10000"/>
        <dbReference type="Rhea" id="RHEA-COMP:10001"/>
        <dbReference type="ChEBI" id="CHEBI:15378"/>
        <dbReference type="ChEBI" id="CHEBI:16526"/>
        <dbReference type="ChEBI" id="CHEBI:17640"/>
        <dbReference type="ChEBI" id="CHEBI:33737"/>
        <dbReference type="ChEBI" id="CHEBI:33738"/>
        <dbReference type="ChEBI" id="CHEBI:57271"/>
        <dbReference type="ChEBI" id="CHEBI:57287"/>
        <dbReference type="EC" id="1.2.7.8"/>
    </reaction>
</comment>
<evidence type="ECO:0000256" key="14">
    <source>
        <dbReference type="ARBA" id="ARBA00048332"/>
    </source>
</evidence>
<dbReference type="InterPro" id="IPR045025">
    <property type="entry name" value="HACL1-like"/>
</dbReference>
<organism evidence="19 20">
    <name type="scientific">Stygiolobus caldivivus</name>
    <dbReference type="NCBI Taxonomy" id="2824673"/>
    <lineage>
        <taxon>Archaea</taxon>
        <taxon>Thermoproteota</taxon>
        <taxon>Thermoprotei</taxon>
        <taxon>Sulfolobales</taxon>
        <taxon>Sulfolobaceae</taxon>
        <taxon>Stygiolobus</taxon>
    </lineage>
</organism>
<comment type="function">
    <text evidence="1 16">Catalyzes the ferredoxin-dependent oxidative decarboxylation of arylpyruvates.</text>
</comment>
<dbReference type="SUPFAM" id="SSF52922">
    <property type="entry name" value="TK C-terminal domain-like"/>
    <property type="match status" value="1"/>
</dbReference>
<gene>
    <name evidence="19" type="ORF">KN1_28130</name>
</gene>
<keyword evidence="12 16" id="KW-0411">Iron-sulfur</keyword>
<feature type="binding site" evidence="17">
    <location>
        <position position="544"/>
    </location>
    <ligand>
        <name>[4Fe-4S] cluster</name>
        <dbReference type="ChEBI" id="CHEBI:49883"/>
        <label>1</label>
    </ligand>
</feature>
<evidence type="ECO:0000256" key="4">
    <source>
        <dbReference type="ARBA" id="ARBA00011631"/>
    </source>
</evidence>
<comment type="catalytic activity">
    <reaction evidence="15">
        <text>a 2-oxocarboxylate + 2 oxidized [2Fe-2S]-[ferredoxin] + CoA = an acyl-CoA + 2 reduced [2Fe-2S]-[ferredoxin] + CO2 + H(+)</text>
        <dbReference type="Rhea" id="RHEA:42316"/>
        <dbReference type="Rhea" id="RHEA-COMP:10000"/>
        <dbReference type="Rhea" id="RHEA-COMP:10001"/>
        <dbReference type="ChEBI" id="CHEBI:15378"/>
        <dbReference type="ChEBI" id="CHEBI:16526"/>
        <dbReference type="ChEBI" id="CHEBI:33737"/>
        <dbReference type="ChEBI" id="CHEBI:33738"/>
        <dbReference type="ChEBI" id="CHEBI:35179"/>
        <dbReference type="ChEBI" id="CHEBI:57287"/>
        <dbReference type="ChEBI" id="CHEBI:58342"/>
        <dbReference type="EC" id="1.2.7.11"/>
    </reaction>
</comment>
<dbReference type="GeneID" id="66164529"/>
<dbReference type="Pfam" id="PF01855">
    <property type="entry name" value="POR_N"/>
    <property type="match status" value="1"/>
</dbReference>
<dbReference type="GO" id="GO:0030976">
    <property type="term" value="F:thiamine pyrophosphate binding"/>
    <property type="evidence" value="ECO:0007669"/>
    <property type="project" value="InterPro"/>
</dbReference>
<dbReference type="InterPro" id="IPR017900">
    <property type="entry name" value="4Fe4S_Fe_S_CS"/>
</dbReference>
<dbReference type="Gene3D" id="3.40.50.970">
    <property type="match status" value="2"/>
</dbReference>
<dbReference type="GO" id="GO:0018491">
    <property type="term" value="F:2-oxobutyrate synthase activity"/>
    <property type="evidence" value="ECO:0007669"/>
    <property type="project" value="UniProtKB-ARBA"/>
</dbReference>
<keyword evidence="20" id="KW-1185">Reference proteome</keyword>
<evidence type="ECO:0000256" key="1">
    <source>
        <dbReference type="ARBA" id="ARBA00002995"/>
    </source>
</evidence>
<feature type="binding site" evidence="17">
    <location>
        <position position="574"/>
    </location>
    <ligand>
        <name>[4Fe-4S] cluster</name>
        <dbReference type="ChEBI" id="CHEBI:49883"/>
        <label>2</label>
    </ligand>
</feature>
<dbReference type="GO" id="GO:0019164">
    <property type="term" value="F:pyruvate synthase activity"/>
    <property type="evidence" value="ECO:0007669"/>
    <property type="project" value="UniProtKB-ARBA"/>
</dbReference>
<dbReference type="RefSeq" id="WP_221288305.1">
    <property type="nucleotide sequence ID" value="NZ_AP024597.1"/>
</dbReference>
<dbReference type="CDD" id="cd07034">
    <property type="entry name" value="TPP_PYR_PFOR_IOR-alpha_like"/>
    <property type="match status" value="1"/>
</dbReference>
<feature type="binding site" evidence="17">
    <location>
        <position position="578"/>
    </location>
    <ligand>
        <name>[4Fe-4S] cluster</name>
        <dbReference type="ChEBI" id="CHEBI:49883"/>
        <label>1</label>
    </ligand>
</feature>
<keyword evidence="10 16" id="KW-0560">Oxidoreductase</keyword>
<dbReference type="Proteomes" id="UP000825123">
    <property type="component" value="Chromosome"/>
</dbReference>
<dbReference type="SUPFAM" id="SSF54862">
    <property type="entry name" value="4Fe-4S ferredoxins"/>
    <property type="match status" value="1"/>
</dbReference>
<dbReference type="GO" id="GO:0043805">
    <property type="term" value="F:indolepyruvate ferredoxin oxidoreductase activity"/>
    <property type="evidence" value="ECO:0007669"/>
    <property type="project" value="UniProtKB-UniRule"/>
</dbReference>
<feature type="binding site" evidence="17">
    <location>
        <position position="541"/>
    </location>
    <ligand>
        <name>[4Fe-4S] cluster</name>
        <dbReference type="ChEBI" id="CHEBI:49883"/>
        <label>1</label>
    </ligand>
</feature>
<feature type="domain" description="4Fe-4S ferredoxin-type" evidence="18">
    <location>
        <begin position="559"/>
        <end position="588"/>
    </location>
</feature>
<dbReference type="PANTHER" id="PTHR43710">
    <property type="entry name" value="2-HYDROXYACYL-COA LYASE"/>
    <property type="match status" value="1"/>
</dbReference>
<evidence type="ECO:0000256" key="2">
    <source>
        <dbReference type="ARBA" id="ARBA00003908"/>
    </source>
</evidence>
<keyword evidence="8 16" id="KW-0479">Metal-binding</keyword>
<feature type="binding site" evidence="17">
    <location>
        <position position="571"/>
    </location>
    <ligand>
        <name>[4Fe-4S] cluster</name>
        <dbReference type="ChEBI" id="CHEBI:49883"/>
        <label>2</label>
    </ligand>
</feature>
<dbReference type="GO" id="GO:0047553">
    <property type="term" value="F:2-oxoglutarate synthase activity"/>
    <property type="evidence" value="ECO:0007669"/>
    <property type="project" value="UniProtKB-ARBA"/>
</dbReference>
<dbReference type="PIRSF" id="PIRSF006439">
    <property type="entry name" value="Indolepyruvate_ferr_oxidored"/>
    <property type="match status" value="1"/>
</dbReference>
<dbReference type="EC" id="1.2.7.8" evidence="16"/>
<comment type="cofactor">
    <cofactor evidence="16 17">
        <name>[4Fe-4S] cluster</name>
        <dbReference type="ChEBI" id="CHEBI:49883"/>
    </cofactor>
    <text evidence="16 17">Binds 2 [4Fe-4S] clusters. In this family the first cluster has a non-standard and varying [4Fe-4S] binding motif CX(2)CX(2)CX(4-5)CP.</text>
</comment>
<evidence type="ECO:0000256" key="12">
    <source>
        <dbReference type="ARBA" id="ARBA00023014"/>
    </source>
</evidence>
<feature type="domain" description="4Fe-4S ferredoxin-type" evidence="18">
    <location>
        <begin position="529"/>
        <end position="558"/>
    </location>
</feature>
<dbReference type="Pfam" id="PF02775">
    <property type="entry name" value="TPP_enzyme_C"/>
    <property type="match status" value="1"/>
</dbReference>
<evidence type="ECO:0000256" key="8">
    <source>
        <dbReference type="ARBA" id="ARBA00022723"/>
    </source>
</evidence>
<dbReference type="PROSITE" id="PS51379">
    <property type="entry name" value="4FE4S_FER_2"/>
    <property type="match status" value="2"/>
</dbReference>
<dbReference type="SUPFAM" id="SSF52518">
    <property type="entry name" value="Thiamin diphosphate-binding fold (THDP-binding)"/>
    <property type="match status" value="2"/>
</dbReference>
<dbReference type="EMBL" id="AP024597">
    <property type="protein sequence ID" value="BCU71516.1"/>
    <property type="molecule type" value="Genomic_DNA"/>
</dbReference>
<feature type="binding site" evidence="17">
    <location>
        <position position="550"/>
    </location>
    <ligand>
        <name>[4Fe-4S] cluster</name>
        <dbReference type="ChEBI" id="CHEBI:49883"/>
        <label>2</label>
    </ligand>
</feature>
<evidence type="ECO:0000256" key="6">
    <source>
        <dbReference type="ARBA" id="ARBA00022448"/>
    </source>
</evidence>
<accession>A0A8D5U8D9</accession>
<comment type="subunit">
    <text evidence="3 16">Heterodimer of the IorA and IorB subunits.</text>
</comment>
<evidence type="ECO:0000256" key="15">
    <source>
        <dbReference type="ARBA" id="ARBA00048893"/>
    </source>
</evidence>
<evidence type="ECO:0000256" key="10">
    <source>
        <dbReference type="ARBA" id="ARBA00023002"/>
    </source>
</evidence>
<dbReference type="InterPro" id="IPR002880">
    <property type="entry name" value="Pyrv_Fd/Flavodoxin_OxRdtase_N"/>
</dbReference>
<evidence type="ECO:0000256" key="5">
    <source>
        <dbReference type="ARBA" id="ARBA00017710"/>
    </source>
</evidence>
<dbReference type="PROSITE" id="PS00198">
    <property type="entry name" value="4FE4S_FER_1"/>
    <property type="match status" value="1"/>
</dbReference>
<evidence type="ECO:0000256" key="11">
    <source>
        <dbReference type="ARBA" id="ARBA00023004"/>
    </source>
</evidence>
<evidence type="ECO:0000256" key="3">
    <source>
        <dbReference type="ARBA" id="ARBA00011238"/>
    </source>
</evidence>
<dbReference type="FunFam" id="3.40.50.970:FF:000109">
    <property type="entry name" value="Indolepyruvate oxidoreductase subunit IorA"/>
    <property type="match status" value="1"/>
</dbReference>
<dbReference type="AlphaFoldDB" id="A0A8D5U8D9"/>
<evidence type="ECO:0000256" key="9">
    <source>
        <dbReference type="ARBA" id="ARBA00022982"/>
    </source>
</evidence>
<dbReference type="InterPro" id="IPR029061">
    <property type="entry name" value="THDP-binding"/>
</dbReference>
<keyword evidence="9 16" id="KW-0249">Electron transport</keyword>
<reference evidence="19 20" key="1">
    <citation type="submission" date="2021-04" db="EMBL/GenBank/DDBJ databases">
        <title>Complete genome sequence of Stygiolobus sp. KN-1.</title>
        <authorList>
            <person name="Nakamura K."/>
            <person name="Sakai H."/>
            <person name="Kurosawa N."/>
        </authorList>
    </citation>
    <scope>NUCLEOTIDE SEQUENCE [LARGE SCALE GENOMIC DNA]</scope>
    <source>
        <strain evidence="19 20">KN-1</strain>
    </source>
</reference>
<dbReference type="KEGG" id="csty:KN1_28130"/>
<name>A0A8D5U8D9_9CREN</name>
<dbReference type="InterPro" id="IPR017721">
    <property type="entry name" value="IorA"/>
</dbReference>
<comment type="subunit">
    <text evidence="4">Heterodimer composed of an alpha and a beta subunit.</text>
</comment>
<protein>
    <recommendedName>
        <fullName evidence="5 16">Indolepyruvate oxidoreductase subunit IorA</fullName>
        <shortName evidence="16">IOR</shortName>
        <ecNumber evidence="16">1.2.7.8</ecNumber>
    </recommendedName>
    <alternativeName>
        <fullName evidence="13 16">Indolepyruvate ferredoxin oxidoreductase subunit alpha</fullName>
    </alternativeName>
</protein>
<dbReference type="Pfam" id="PF00037">
    <property type="entry name" value="Fer4"/>
    <property type="match status" value="1"/>
</dbReference>
<dbReference type="PANTHER" id="PTHR43710:SF7">
    <property type="entry name" value="INDOLEPYRUVATE OXIDOREDUCTASE SUBUNIT IORA"/>
    <property type="match status" value="1"/>
</dbReference>
<dbReference type="GO" id="GO:0051539">
    <property type="term" value="F:4 iron, 4 sulfur cluster binding"/>
    <property type="evidence" value="ECO:0007669"/>
    <property type="project" value="UniProtKB-UniRule"/>
</dbReference>
<evidence type="ECO:0000259" key="18">
    <source>
        <dbReference type="PROSITE" id="PS51379"/>
    </source>
</evidence>
<comment type="function">
    <text evidence="2">Catalyzes the coenzyme A-dependent oxidative decarboxylation of different 2-oxoacids such as 2-oxoglutarate, pyruvate and 2-oxobutyrate to form their CoA derivatives.</text>
</comment>
<dbReference type="InterPro" id="IPR009014">
    <property type="entry name" value="Transketo_C/PFOR_II"/>
</dbReference>
<dbReference type="InterPro" id="IPR017896">
    <property type="entry name" value="4Fe4S_Fe-S-bd"/>
</dbReference>
<keyword evidence="11 16" id="KW-0408">Iron</keyword>
<keyword evidence="7 16" id="KW-0004">4Fe-4S</keyword>
<proteinExistence type="predicted"/>
<dbReference type="InterPro" id="IPR011766">
    <property type="entry name" value="TPP_enzyme_TPP-bd"/>
</dbReference>
<sequence length="599" mass="65023">MGRLLLLGNESIARGALEAGLAVAAGYPGTPSTEVIETLMKEKDRYVEWSVNEKVAFETAYGAAISGAYSLVSMKHVGLNVASDALMSSSYTGVEGAMVIFSAGDPSMWSSQNEQDNRYYGLMALIPVFEPFDPQSAHDLTVKAFEFSTKVKHPVLLVSNTRVNHSRTWVDVGELKPPVWGKLVKKPQVYSLVPAIARGNREKQLKRWELITEGVKEFNTIEGDGRKLIVTAGVGYAYVKELVEGDVRILRLGVSVPLNREQVLKAVEGVEEILVVEELEPIVETQLKNILFDEGIRVKVHGKDYVPRVGELTFEKVGKAVSKFLGLPFVEVKEPEVKIPDRPPALCPGCPHRSSFVDLKRGVVKGGLNTTFFSGDIGCYSLGVLPPFNSQDSLTEMGSSLGIANGIFRATNTVPVAVIGDSTFFHNGLSGLANAVYNNLPVLVVVLDNRVTAMTGQNPSPSREIEIEDVAKGLGVEFVKAFDPFNVKESIDVISEATRWVKENKKPAVVVAKRACALDVLDKVDGELPIAVVDEKKCTGCSICYDFFTCPAITVGKDKKAVIDQVLCIGCGACVPVCPYNAISLKGDVPKGWDEVWLS</sequence>
<feature type="binding site" evidence="17">
    <location>
        <position position="538"/>
    </location>
    <ligand>
        <name>[4Fe-4S] cluster</name>
        <dbReference type="ChEBI" id="CHEBI:49883"/>
        <label>1</label>
    </ligand>
</feature>
<evidence type="ECO:0000256" key="16">
    <source>
        <dbReference type="PIRNR" id="PIRNR006439"/>
    </source>
</evidence>